<evidence type="ECO:0000256" key="3">
    <source>
        <dbReference type="SAM" id="MobiDB-lite"/>
    </source>
</evidence>
<name>A0A9J6GS85_HAELO</name>
<organism evidence="5 6">
    <name type="scientific">Haemaphysalis longicornis</name>
    <name type="common">Bush tick</name>
    <dbReference type="NCBI Taxonomy" id="44386"/>
    <lineage>
        <taxon>Eukaryota</taxon>
        <taxon>Metazoa</taxon>
        <taxon>Ecdysozoa</taxon>
        <taxon>Arthropoda</taxon>
        <taxon>Chelicerata</taxon>
        <taxon>Arachnida</taxon>
        <taxon>Acari</taxon>
        <taxon>Parasitiformes</taxon>
        <taxon>Ixodida</taxon>
        <taxon>Ixodoidea</taxon>
        <taxon>Ixodidae</taxon>
        <taxon>Haemaphysalinae</taxon>
        <taxon>Haemaphysalis</taxon>
    </lineage>
</organism>
<dbReference type="Gene3D" id="4.10.60.10">
    <property type="entry name" value="Zinc finger, CCHC-type"/>
    <property type="match status" value="1"/>
</dbReference>
<dbReference type="AlphaFoldDB" id="A0A9J6GS85"/>
<feature type="coiled-coil region" evidence="2">
    <location>
        <begin position="261"/>
        <end position="288"/>
    </location>
</feature>
<proteinExistence type="predicted"/>
<keyword evidence="6" id="KW-1185">Reference proteome</keyword>
<feature type="compositionally biased region" description="Basic and acidic residues" evidence="3">
    <location>
        <begin position="306"/>
        <end position="372"/>
    </location>
</feature>
<dbReference type="GO" id="GO:0003676">
    <property type="term" value="F:nucleic acid binding"/>
    <property type="evidence" value="ECO:0007669"/>
    <property type="project" value="InterPro"/>
</dbReference>
<evidence type="ECO:0000259" key="4">
    <source>
        <dbReference type="PROSITE" id="PS50158"/>
    </source>
</evidence>
<dbReference type="Proteomes" id="UP000821853">
    <property type="component" value="Unassembled WGS sequence"/>
</dbReference>
<feature type="domain" description="CCHC-type" evidence="4">
    <location>
        <begin position="177"/>
        <end position="191"/>
    </location>
</feature>
<dbReference type="GO" id="GO:0008270">
    <property type="term" value="F:zinc ion binding"/>
    <property type="evidence" value="ECO:0007669"/>
    <property type="project" value="UniProtKB-KW"/>
</dbReference>
<accession>A0A9J6GS85</accession>
<gene>
    <name evidence="5" type="ORF">HPB48_019252</name>
</gene>
<keyword evidence="1" id="KW-0863">Zinc-finger</keyword>
<keyword evidence="1" id="KW-0862">Zinc</keyword>
<feature type="region of interest" description="Disordered" evidence="3">
    <location>
        <begin position="291"/>
        <end position="383"/>
    </location>
</feature>
<dbReference type="VEuPathDB" id="VectorBase:HLOH_046633"/>
<dbReference type="InterPro" id="IPR036875">
    <property type="entry name" value="Znf_CCHC_sf"/>
</dbReference>
<keyword evidence="1" id="KW-0479">Metal-binding</keyword>
<reference evidence="5 6" key="1">
    <citation type="journal article" date="2020" name="Cell">
        <title>Large-Scale Comparative Analyses of Tick Genomes Elucidate Their Genetic Diversity and Vector Capacities.</title>
        <authorList>
            <consortium name="Tick Genome and Microbiome Consortium (TIGMIC)"/>
            <person name="Jia N."/>
            <person name="Wang J."/>
            <person name="Shi W."/>
            <person name="Du L."/>
            <person name="Sun Y."/>
            <person name="Zhan W."/>
            <person name="Jiang J.F."/>
            <person name="Wang Q."/>
            <person name="Zhang B."/>
            <person name="Ji P."/>
            <person name="Bell-Sakyi L."/>
            <person name="Cui X.M."/>
            <person name="Yuan T.T."/>
            <person name="Jiang B.G."/>
            <person name="Yang W.F."/>
            <person name="Lam T.T."/>
            <person name="Chang Q.C."/>
            <person name="Ding S.J."/>
            <person name="Wang X.J."/>
            <person name="Zhu J.G."/>
            <person name="Ruan X.D."/>
            <person name="Zhao L."/>
            <person name="Wei J.T."/>
            <person name="Ye R.Z."/>
            <person name="Que T.C."/>
            <person name="Du C.H."/>
            <person name="Zhou Y.H."/>
            <person name="Cheng J.X."/>
            <person name="Dai P.F."/>
            <person name="Guo W.B."/>
            <person name="Han X.H."/>
            <person name="Huang E.J."/>
            <person name="Li L.F."/>
            <person name="Wei W."/>
            <person name="Gao Y.C."/>
            <person name="Liu J.Z."/>
            <person name="Shao H.Z."/>
            <person name="Wang X."/>
            <person name="Wang C.C."/>
            <person name="Yang T.C."/>
            <person name="Huo Q.B."/>
            <person name="Li W."/>
            <person name="Chen H.Y."/>
            <person name="Chen S.E."/>
            <person name="Zhou L.G."/>
            <person name="Ni X.B."/>
            <person name="Tian J.H."/>
            <person name="Sheng Y."/>
            <person name="Liu T."/>
            <person name="Pan Y.S."/>
            <person name="Xia L.Y."/>
            <person name="Li J."/>
            <person name="Zhao F."/>
            <person name="Cao W.C."/>
        </authorList>
    </citation>
    <scope>NUCLEOTIDE SEQUENCE [LARGE SCALE GENOMIC DNA]</scope>
    <source>
        <strain evidence="5">HaeL-2018</strain>
    </source>
</reference>
<keyword evidence="2" id="KW-0175">Coiled coil</keyword>
<sequence>MIESARPAVASTGDDYEYLVQGLAAHFDISTSQRTIRIQFRSLCQAETESAIDFARRVQYVGRQCNFGSDEAALLVDQLIVGLASDRTRERLLTEGPALTFDKAIEVIQTVTEGSSREGGLDRFDFNGAPPDFHVASFAPQSQQTEVHHRHVLGSACGRCGRLWHPFQQCPALGKTCFQCGKIGHLRNACRTPRSATTHPSSPHVKRYTLPPLRNIEAPPDDEQEVVVVNQLGLHATPTSQESYSDVKVNDSLLSLLVSELAQSRRRESQLAEEMRQLKSQLADLREQLPLNSSELEESTSESQEVQEKEADKAEGGVEKAYEEGKPTILKEAEKRKEAEKAKVGSEKADEADKPEGSVEKDNEEDKPKIEGVEYDEDGIPLY</sequence>
<dbReference type="SUPFAM" id="SSF57756">
    <property type="entry name" value="Retrovirus zinc finger-like domains"/>
    <property type="match status" value="1"/>
</dbReference>
<dbReference type="PROSITE" id="PS50158">
    <property type="entry name" value="ZF_CCHC"/>
    <property type="match status" value="1"/>
</dbReference>
<evidence type="ECO:0000256" key="2">
    <source>
        <dbReference type="SAM" id="Coils"/>
    </source>
</evidence>
<dbReference type="OrthoDB" id="2286242at2759"/>
<dbReference type="InterPro" id="IPR001878">
    <property type="entry name" value="Znf_CCHC"/>
</dbReference>
<feature type="compositionally biased region" description="Acidic residues" evidence="3">
    <location>
        <begin position="373"/>
        <end position="383"/>
    </location>
</feature>
<protein>
    <recommendedName>
        <fullName evidence="4">CCHC-type domain-containing protein</fullName>
    </recommendedName>
</protein>
<dbReference type="PANTHER" id="PTHR33198">
    <property type="entry name" value="ANK_REP_REGION DOMAIN-CONTAINING PROTEIN-RELATED"/>
    <property type="match status" value="1"/>
</dbReference>
<evidence type="ECO:0000313" key="5">
    <source>
        <dbReference type="EMBL" id="KAH9377633.1"/>
    </source>
</evidence>
<dbReference type="EMBL" id="JABSTR010000008">
    <property type="protein sequence ID" value="KAH9377633.1"/>
    <property type="molecule type" value="Genomic_DNA"/>
</dbReference>
<dbReference type="SMART" id="SM00343">
    <property type="entry name" value="ZnF_C2HC"/>
    <property type="match status" value="2"/>
</dbReference>
<evidence type="ECO:0000256" key="1">
    <source>
        <dbReference type="PROSITE-ProRule" id="PRU00047"/>
    </source>
</evidence>
<evidence type="ECO:0000313" key="6">
    <source>
        <dbReference type="Proteomes" id="UP000821853"/>
    </source>
</evidence>
<comment type="caution">
    <text evidence="5">The sequence shown here is derived from an EMBL/GenBank/DDBJ whole genome shotgun (WGS) entry which is preliminary data.</text>
</comment>